<evidence type="ECO:0000256" key="4">
    <source>
        <dbReference type="ARBA" id="ARBA00022827"/>
    </source>
</evidence>
<accession>A0ABW5JTA7</accession>
<keyword evidence="6 9" id="KW-0560">Oxidoreductase</keyword>
<protein>
    <recommendedName>
        <fullName evidence="9">Kynurenine 3-monooxygenase</fullName>
        <ecNumber evidence="9">1.14.13.9</ecNumber>
    </recommendedName>
    <alternativeName>
        <fullName evidence="9">Kynurenine 3-hydroxylase</fullName>
    </alternativeName>
</protein>
<evidence type="ECO:0000313" key="12">
    <source>
        <dbReference type="Proteomes" id="UP001597441"/>
    </source>
</evidence>
<proteinExistence type="inferred from homology"/>
<dbReference type="HAMAP" id="MF_01971">
    <property type="entry name" value="Kynurenine_monooxygenase"/>
    <property type="match status" value="1"/>
</dbReference>
<organism evidence="11 12">
    <name type="scientific">Gelatiniphilus marinus</name>
    <dbReference type="NCBI Taxonomy" id="1759464"/>
    <lineage>
        <taxon>Bacteria</taxon>
        <taxon>Pseudomonadati</taxon>
        <taxon>Bacteroidota</taxon>
        <taxon>Flavobacteriia</taxon>
        <taxon>Flavobacteriales</taxon>
        <taxon>Flavobacteriaceae</taxon>
        <taxon>Gelatiniphilus</taxon>
    </lineage>
</organism>
<feature type="domain" description="FAD-binding" evidence="10">
    <location>
        <begin position="7"/>
        <end position="360"/>
    </location>
</feature>
<keyword evidence="2 9" id="KW-0285">Flavoprotein</keyword>
<comment type="cofactor">
    <cofactor evidence="1 9">
        <name>FAD</name>
        <dbReference type="ChEBI" id="CHEBI:57692"/>
    </cofactor>
</comment>
<sequence>MKETKQNILIIGAGLCGSLLALRLAQRGYKVNVFEMRPDLRKVDISAGRSINLALSNRGIKAMKLVGIEDKVKALCIPMHGRMIHDKTGNTHLSNYSGREHEYINSISRGELNGLLLTEAEKHKNVSIYFNKKCKSVDFENTTALFQDYKTKDKFVEDADVIIATDGAGSAMRKSYYLGKKFLFSFSQDYLTHGYKELSIHPKENGDYKTYKNALHIWPRGSFMLIALPNLDGSFTVTLFLSYDEGEYHFNNLTTEEAVLKFFQKEFPDALALMPNLIDDFFKNPTSPLGTVKCSPWHYKGNTLLMGDAAHAIVPFYGQGMNASFEDVVEFDKILEKNLESWEATFKAYQKTRKKDTDAIADLAIDNFHEMKSHTANPVFQKKRKLEMLLEKHFPDEYASKYALVTFNEDIRYHEAMLKGRAQDKAILNLLSDGIISTKLDKTKNNLKTILDKVKQETEAILEDDRIADLH</sequence>
<dbReference type="InterPro" id="IPR036188">
    <property type="entry name" value="FAD/NAD-bd_sf"/>
</dbReference>
<dbReference type="Proteomes" id="UP001597441">
    <property type="component" value="Unassembled WGS sequence"/>
</dbReference>
<comment type="pathway">
    <text evidence="9">Cofactor biosynthesis; NAD(+) biosynthesis; quinolinate from L-kynurenine: step 1/3.</text>
</comment>
<dbReference type="Gene3D" id="3.50.50.60">
    <property type="entry name" value="FAD/NAD(P)-binding domain"/>
    <property type="match status" value="1"/>
</dbReference>
<gene>
    <name evidence="9" type="primary">kmo</name>
    <name evidence="11" type="ORF">ACFSQS_09160</name>
</gene>
<dbReference type="SUPFAM" id="SSF51905">
    <property type="entry name" value="FAD/NAD(P)-binding domain"/>
    <property type="match status" value="1"/>
</dbReference>
<keyword evidence="7 9" id="KW-0503">Monooxygenase</keyword>
<comment type="function">
    <text evidence="9">Catalyzes the hydroxylation of L-kynurenine (L-Kyn) to form 3-hydroxy-L-kynurenine (L-3OHKyn). Required for synthesis of quinolinic acid.</text>
</comment>
<dbReference type="InterPro" id="IPR002938">
    <property type="entry name" value="FAD-bd"/>
</dbReference>
<evidence type="ECO:0000256" key="8">
    <source>
        <dbReference type="ARBA" id="ARBA00047818"/>
    </source>
</evidence>
<evidence type="ECO:0000259" key="10">
    <source>
        <dbReference type="Pfam" id="PF01494"/>
    </source>
</evidence>
<evidence type="ECO:0000313" key="11">
    <source>
        <dbReference type="EMBL" id="MFD2535267.1"/>
    </source>
</evidence>
<dbReference type="Pfam" id="PF01494">
    <property type="entry name" value="FAD_binding_3"/>
    <property type="match status" value="1"/>
</dbReference>
<evidence type="ECO:0000256" key="9">
    <source>
        <dbReference type="HAMAP-Rule" id="MF_01971"/>
    </source>
</evidence>
<evidence type="ECO:0000256" key="2">
    <source>
        <dbReference type="ARBA" id="ARBA00022630"/>
    </source>
</evidence>
<dbReference type="EC" id="1.14.13.9" evidence="9"/>
<dbReference type="RefSeq" id="WP_388017466.1">
    <property type="nucleotide sequence ID" value="NZ_JBHUDT010000003.1"/>
</dbReference>
<keyword evidence="12" id="KW-1185">Reference proteome</keyword>
<evidence type="ECO:0000256" key="1">
    <source>
        <dbReference type="ARBA" id="ARBA00001974"/>
    </source>
</evidence>
<dbReference type="PANTHER" id="PTHR46028:SF2">
    <property type="entry name" value="KYNURENINE 3-MONOOXYGENASE"/>
    <property type="match status" value="1"/>
</dbReference>
<keyword evidence="4 9" id="KW-0274">FAD</keyword>
<dbReference type="PANTHER" id="PTHR46028">
    <property type="entry name" value="KYNURENINE 3-MONOOXYGENASE"/>
    <property type="match status" value="1"/>
</dbReference>
<dbReference type="EMBL" id="JBHULK010000003">
    <property type="protein sequence ID" value="MFD2535267.1"/>
    <property type="molecule type" value="Genomic_DNA"/>
</dbReference>
<reference evidence="12" key="1">
    <citation type="journal article" date="2019" name="Int. J. Syst. Evol. Microbiol.">
        <title>The Global Catalogue of Microorganisms (GCM) 10K type strain sequencing project: providing services to taxonomists for standard genome sequencing and annotation.</title>
        <authorList>
            <consortium name="The Broad Institute Genomics Platform"/>
            <consortium name="The Broad Institute Genome Sequencing Center for Infectious Disease"/>
            <person name="Wu L."/>
            <person name="Ma J."/>
        </authorList>
    </citation>
    <scope>NUCLEOTIDE SEQUENCE [LARGE SCALE GENOMIC DNA]</scope>
    <source>
        <strain evidence="12">KCTC 42903</strain>
    </source>
</reference>
<comment type="caution">
    <text evidence="11">The sequence shown here is derived from an EMBL/GenBank/DDBJ whole genome shotgun (WGS) entry which is preliminary data.</text>
</comment>
<dbReference type="InterPro" id="IPR027545">
    <property type="entry name" value="Kynurenine_monooxygenase"/>
</dbReference>
<name>A0ABW5JTA7_9FLAO</name>
<keyword evidence="5 9" id="KW-0521">NADP</keyword>
<comment type="similarity">
    <text evidence="9">Belongs to the aromatic-ring hydroxylase family. KMO subfamily.</text>
</comment>
<keyword evidence="3 9" id="KW-0662">Pyridine nucleotide biosynthesis</keyword>
<evidence type="ECO:0000256" key="5">
    <source>
        <dbReference type="ARBA" id="ARBA00022857"/>
    </source>
</evidence>
<dbReference type="PRINTS" id="PR00420">
    <property type="entry name" value="RNGMNOXGNASE"/>
</dbReference>
<evidence type="ECO:0000256" key="7">
    <source>
        <dbReference type="ARBA" id="ARBA00023033"/>
    </source>
</evidence>
<evidence type="ECO:0000256" key="6">
    <source>
        <dbReference type="ARBA" id="ARBA00023002"/>
    </source>
</evidence>
<comment type="catalytic activity">
    <reaction evidence="8 9">
        <text>L-kynurenine + NADPH + O2 + H(+) = 3-hydroxy-L-kynurenine + NADP(+) + H2O</text>
        <dbReference type="Rhea" id="RHEA:20545"/>
        <dbReference type="ChEBI" id="CHEBI:15377"/>
        <dbReference type="ChEBI" id="CHEBI:15378"/>
        <dbReference type="ChEBI" id="CHEBI:15379"/>
        <dbReference type="ChEBI" id="CHEBI:57783"/>
        <dbReference type="ChEBI" id="CHEBI:57959"/>
        <dbReference type="ChEBI" id="CHEBI:58125"/>
        <dbReference type="ChEBI" id="CHEBI:58349"/>
        <dbReference type="EC" id="1.14.13.9"/>
    </reaction>
</comment>
<evidence type="ECO:0000256" key="3">
    <source>
        <dbReference type="ARBA" id="ARBA00022642"/>
    </source>
</evidence>